<dbReference type="RefSeq" id="XP_067816318.1">
    <property type="nucleotide sequence ID" value="XM_067960513.1"/>
</dbReference>
<accession>A0A976FHU5</accession>
<evidence type="ECO:0000313" key="3">
    <source>
        <dbReference type="Proteomes" id="UP000294530"/>
    </source>
</evidence>
<gene>
    <name evidence="2" type="ORF">CCR75_002416</name>
</gene>
<dbReference type="Proteomes" id="UP000294530">
    <property type="component" value="Unassembled WGS sequence"/>
</dbReference>
<feature type="region of interest" description="Disordered" evidence="1">
    <location>
        <begin position="60"/>
        <end position="184"/>
    </location>
</feature>
<comment type="caution">
    <text evidence="2">The sequence shown here is derived from an EMBL/GenBank/DDBJ whole genome shotgun (WGS) entry which is preliminary data.</text>
</comment>
<organism evidence="2 3">
    <name type="scientific">Bremia lactucae</name>
    <name type="common">Lettuce downy mildew</name>
    <dbReference type="NCBI Taxonomy" id="4779"/>
    <lineage>
        <taxon>Eukaryota</taxon>
        <taxon>Sar</taxon>
        <taxon>Stramenopiles</taxon>
        <taxon>Oomycota</taxon>
        <taxon>Peronosporomycetes</taxon>
        <taxon>Peronosporales</taxon>
        <taxon>Peronosporaceae</taxon>
        <taxon>Bremia</taxon>
    </lineage>
</organism>
<reference evidence="2 3" key="1">
    <citation type="journal article" date="2021" name="Genome Biol.">
        <title>AFLAP: assembly-free linkage analysis pipeline using k-mers from genome sequencing data.</title>
        <authorList>
            <person name="Fletcher K."/>
            <person name="Zhang L."/>
            <person name="Gil J."/>
            <person name="Han R."/>
            <person name="Cavanaugh K."/>
            <person name="Michelmore R."/>
        </authorList>
    </citation>
    <scope>NUCLEOTIDE SEQUENCE [LARGE SCALE GENOMIC DNA]</scope>
    <source>
        <strain evidence="2 3">SF5</strain>
    </source>
</reference>
<dbReference type="GeneID" id="94346184"/>
<dbReference type="EMBL" id="SHOA02000014">
    <property type="protein sequence ID" value="TDH66819.1"/>
    <property type="molecule type" value="Genomic_DNA"/>
</dbReference>
<sequence>MEEEKLVRLHDMLSKLRPGGKKGGLGFASNRGKKGTKRSDGLPNNGLYSMFVRQGEGTYQHKHWTNGMETDAEEEEIEKSVKKAKKEKKRKTKAKKVDDSKSDKEKKRRKKETRDKKKTTAEVDEHAKVEAEPKKVFKKKSKKRRYEIVKSEGNAAEIESETTDVNVDRVSKPKKDKKRKKQKLVDDFTVEARSTDDNCAQTHKRVKKFKKKSA</sequence>
<feature type="compositionally biased region" description="Basic residues" evidence="1">
    <location>
        <begin position="82"/>
        <end position="94"/>
    </location>
</feature>
<protein>
    <submittedName>
        <fullName evidence="2">Uncharacterized protein</fullName>
    </submittedName>
</protein>
<feature type="compositionally biased region" description="Basic and acidic residues" evidence="1">
    <location>
        <begin position="95"/>
        <end position="105"/>
    </location>
</feature>
<feature type="compositionally biased region" description="Basic and acidic residues" evidence="1">
    <location>
        <begin position="112"/>
        <end position="135"/>
    </location>
</feature>
<feature type="compositionally biased region" description="Basic residues" evidence="1">
    <location>
        <begin position="136"/>
        <end position="145"/>
    </location>
</feature>
<dbReference type="OrthoDB" id="189145at2759"/>
<keyword evidence="3" id="KW-1185">Reference proteome</keyword>
<name>A0A976FHU5_BRELC</name>
<proteinExistence type="predicted"/>
<evidence type="ECO:0000313" key="2">
    <source>
        <dbReference type="EMBL" id="TDH66819.1"/>
    </source>
</evidence>
<dbReference type="AlphaFoldDB" id="A0A976FHU5"/>
<evidence type="ECO:0000256" key="1">
    <source>
        <dbReference type="SAM" id="MobiDB-lite"/>
    </source>
</evidence>
<dbReference type="KEGG" id="blac:94346184"/>
<feature type="region of interest" description="Disordered" evidence="1">
    <location>
        <begin position="14"/>
        <end position="48"/>
    </location>
</feature>